<feature type="domain" description="WIT1/2 N-terminal helical bundle" evidence="4">
    <location>
        <begin position="38"/>
        <end position="174"/>
    </location>
</feature>
<sequence>MAGEDGEDFYVDIGDSESGKNAAREDMSSDSKDMLDIGSAMEALTRVDLDLAYSSEKLVNLDTLMMHVWAWEKEFEALATDDISVDCIEKALAYDLLSGILESEVRALENFMSTLQLQMADARLKISSCGHLRELFTAVEVKLYDSEESLKQSQEHALEMKMQLTKLQMTSLAFNPTDCLPDDSQGSIARPQMQTAEQRHVLRMLEKSLARELDFEKKLTALKQNEEDLKLKLQLTEQVSFFMEEAAEVVWGRFIEAENTAEVLMGISKEMVGRLQVVQFNRNGSIQREEEMKVKLQDCIEQLRAKEVLIQKLSISEPHLMTNDTEVIMLREKVNSLEEQLRESVSQLQKANVSNKAYQEQLKDMDYTIESLKENIYDAENRADDAETKTTQLTETNLELTEELGLLKSSNDSNTKKASLLEKQSRDLELQLQHAKASSEASQEQQNMLYSAIWDMETLIDELKQKVSQFENKAENAEEQCILSTETNVDLNRELEFLRGKIERLETSLEESRVEKIASAKDVNIKTSLIMDMVMQLATERKRIQEQMYSLSSQNRSLMAKLQNTTDGSAGLQNGVVDNNNLSGHNENPPACTTAVEPSTSTECANDSDSSYDEEEAVQTGKPRHKYFFMTILVLLVSVLAAYLFDNKAAFFSALKLPTDPIQGFL</sequence>
<accession>A0AAF1BD06</accession>
<dbReference type="InterPro" id="IPR058610">
    <property type="entry name" value="WIT1_2_N"/>
</dbReference>
<organism evidence="5 6">
    <name type="scientific">Daucus carota subsp. sativus</name>
    <name type="common">Carrot</name>
    <dbReference type="NCBI Taxonomy" id="79200"/>
    <lineage>
        <taxon>Eukaryota</taxon>
        <taxon>Viridiplantae</taxon>
        <taxon>Streptophyta</taxon>
        <taxon>Embryophyta</taxon>
        <taxon>Tracheophyta</taxon>
        <taxon>Spermatophyta</taxon>
        <taxon>Magnoliopsida</taxon>
        <taxon>eudicotyledons</taxon>
        <taxon>Gunneridae</taxon>
        <taxon>Pentapetalae</taxon>
        <taxon>asterids</taxon>
        <taxon>campanulids</taxon>
        <taxon>Apiales</taxon>
        <taxon>Apiaceae</taxon>
        <taxon>Apioideae</taxon>
        <taxon>Scandiceae</taxon>
        <taxon>Daucinae</taxon>
        <taxon>Daucus</taxon>
        <taxon>Daucus sect. Daucus</taxon>
    </lineage>
</organism>
<dbReference type="InterPro" id="IPR039976">
    <property type="entry name" value="WIT1/WIT2"/>
</dbReference>
<evidence type="ECO:0000313" key="6">
    <source>
        <dbReference type="Proteomes" id="UP000077755"/>
    </source>
</evidence>
<reference evidence="5" key="2">
    <citation type="submission" date="2022-03" db="EMBL/GenBank/DDBJ databases">
        <title>Draft title - Genomic analysis of global carrot germplasm unveils the trajectory of domestication and the origin of high carotenoid orange carrot.</title>
        <authorList>
            <person name="Iorizzo M."/>
            <person name="Ellison S."/>
            <person name="Senalik D."/>
            <person name="Macko-Podgorni A."/>
            <person name="Grzebelus D."/>
            <person name="Bostan H."/>
            <person name="Rolling W."/>
            <person name="Curaba J."/>
            <person name="Simon P."/>
        </authorList>
    </citation>
    <scope>NUCLEOTIDE SEQUENCE</scope>
    <source>
        <tissue evidence="5">Leaf</tissue>
    </source>
</reference>
<keyword evidence="3" id="KW-0812">Transmembrane</keyword>
<feature type="region of interest" description="Disordered" evidence="2">
    <location>
        <begin position="582"/>
        <end position="615"/>
    </location>
</feature>
<evidence type="ECO:0000256" key="1">
    <source>
        <dbReference type="SAM" id="Coils"/>
    </source>
</evidence>
<keyword evidence="3" id="KW-1133">Transmembrane helix</keyword>
<dbReference type="Gene3D" id="1.20.5.170">
    <property type="match status" value="1"/>
</dbReference>
<protein>
    <recommendedName>
        <fullName evidence="4">WIT1/2 N-terminal helical bundle domain-containing protein</fullName>
    </recommendedName>
</protein>
<reference evidence="5" key="1">
    <citation type="journal article" date="2016" name="Nat. Genet.">
        <title>A high-quality carrot genome assembly provides new insights into carotenoid accumulation and asterid genome evolution.</title>
        <authorList>
            <person name="Iorizzo M."/>
            <person name="Ellison S."/>
            <person name="Senalik D."/>
            <person name="Zeng P."/>
            <person name="Satapoomin P."/>
            <person name="Huang J."/>
            <person name="Bowman M."/>
            <person name="Iovene M."/>
            <person name="Sanseverino W."/>
            <person name="Cavagnaro P."/>
            <person name="Yildiz M."/>
            <person name="Macko-Podgorni A."/>
            <person name="Moranska E."/>
            <person name="Grzebelus E."/>
            <person name="Grzebelus D."/>
            <person name="Ashrafi H."/>
            <person name="Zheng Z."/>
            <person name="Cheng S."/>
            <person name="Spooner D."/>
            <person name="Van Deynze A."/>
            <person name="Simon P."/>
        </authorList>
    </citation>
    <scope>NUCLEOTIDE SEQUENCE</scope>
    <source>
        <tissue evidence="5">Leaf</tissue>
    </source>
</reference>
<evidence type="ECO:0000256" key="2">
    <source>
        <dbReference type="SAM" id="MobiDB-lite"/>
    </source>
</evidence>
<feature type="compositionally biased region" description="Polar residues" evidence="2">
    <location>
        <begin position="596"/>
        <end position="609"/>
    </location>
</feature>
<feature type="coiled-coil region" evidence="1">
    <location>
        <begin position="286"/>
        <end position="515"/>
    </location>
</feature>
<feature type="region of interest" description="Disordered" evidence="2">
    <location>
        <begin position="1"/>
        <end position="28"/>
    </location>
</feature>
<evidence type="ECO:0000259" key="4">
    <source>
        <dbReference type="Pfam" id="PF26581"/>
    </source>
</evidence>
<dbReference type="PANTHER" id="PTHR35705">
    <property type="entry name" value="WPP DOMAIN-INTERACTING TAIL-ANCHORED PROTEIN 1"/>
    <property type="match status" value="1"/>
</dbReference>
<dbReference type="SUPFAM" id="SSF57997">
    <property type="entry name" value="Tropomyosin"/>
    <property type="match status" value="1"/>
</dbReference>
<keyword evidence="3" id="KW-0472">Membrane</keyword>
<keyword evidence="1" id="KW-0175">Coiled coil</keyword>
<dbReference type="AlphaFoldDB" id="A0AAF1BD06"/>
<feature type="transmembrane region" description="Helical" evidence="3">
    <location>
        <begin position="627"/>
        <end position="645"/>
    </location>
</feature>
<gene>
    <name evidence="5" type="ORF">DCAR_0832928</name>
</gene>
<keyword evidence="6" id="KW-1185">Reference proteome</keyword>
<dbReference type="EMBL" id="CP093350">
    <property type="protein sequence ID" value="WOH13418.1"/>
    <property type="molecule type" value="Genomic_DNA"/>
</dbReference>
<name>A0AAF1BD06_DAUCS</name>
<evidence type="ECO:0000313" key="5">
    <source>
        <dbReference type="EMBL" id="WOH13418.1"/>
    </source>
</evidence>
<dbReference type="PANTHER" id="PTHR35705:SF2">
    <property type="entry name" value="WPP DOMAIN-INTERACTING TAIL-ANCHORED PROTEIN 2"/>
    <property type="match status" value="1"/>
</dbReference>
<evidence type="ECO:0000256" key="3">
    <source>
        <dbReference type="SAM" id="Phobius"/>
    </source>
</evidence>
<proteinExistence type="predicted"/>
<dbReference type="Proteomes" id="UP000077755">
    <property type="component" value="Chromosome 8"/>
</dbReference>
<feature type="compositionally biased region" description="Acidic residues" evidence="2">
    <location>
        <begin position="1"/>
        <end position="10"/>
    </location>
</feature>
<dbReference type="Pfam" id="PF26581">
    <property type="entry name" value="WIT1_2_N"/>
    <property type="match status" value="1"/>
</dbReference>